<keyword evidence="5" id="KW-0460">Magnesium</keyword>
<dbReference type="OrthoDB" id="1694816at2759"/>
<accession>A0A5N6M1X9</accession>
<keyword evidence="9" id="KW-0472">Membrane</keyword>
<evidence type="ECO:0000256" key="10">
    <source>
        <dbReference type="SAM" id="MobiDB-lite"/>
    </source>
</evidence>
<dbReference type="Proteomes" id="UP000326396">
    <property type="component" value="Linkage Group LG7"/>
</dbReference>
<keyword evidence="3" id="KW-0813">Transport</keyword>
<dbReference type="InterPro" id="IPR004131">
    <property type="entry name" value="PPase-energised_H-pump"/>
</dbReference>
<proteinExistence type="predicted"/>
<evidence type="ECO:0000313" key="12">
    <source>
        <dbReference type="Proteomes" id="UP000326396"/>
    </source>
</evidence>
<comment type="caution">
    <text evidence="11">The sequence shown here is derived from an EMBL/GenBank/DDBJ whole genome shotgun (WGS) entry which is preliminary data.</text>
</comment>
<keyword evidence="12" id="KW-1185">Reference proteome</keyword>
<keyword evidence="4" id="KW-0812">Transmembrane</keyword>
<evidence type="ECO:0000313" key="11">
    <source>
        <dbReference type="EMBL" id="KAD3067905.1"/>
    </source>
</evidence>
<sequence>MGSKGLSVTTIPSPRGGKDDGSCGGVNAGDGGGVGGGGGGMTNSSPKGQFCLCSPTTHQGSFRCKFHRQASTTVGWFSRSRSMPPSTNDNMKVAALGMLSTIATGLAIDAYGPISDNAGGIAKMADYATCVKISTDASIKEMIPPGALVMLTPLIVGTLFGNKSTIKIEGGGVYLRPKESKEQSSKTRNMSGFHTSKVFKSREDMMHWVQRTAHALGYVVITKRSKTRPSGYVHKGEIKLNPSDCSCRVRKCYGLPCACEASWYIKGDQCIPLDSIDIFWRKLDMSPLVHEENDDMSCEVELKVFKEAFYNQSKAGKKMYLEKLRGICDQSMPSVKEPIVQNNTRGRPTLKKQHQKRRANSIRHELLEELIQNQDQYKKMFHGDFNLIQQSLDFEGTGFAPQKNWLIMPDSGVLIANRYRVIVHFLSKLESSTCFPLWEDHEEFQEHRAITIAHVHGCHYIKVQLEGEYPMPTMMALLKHYKHSSAAEWESFYKERIKMYTQLLPRSSADVIDV</sequence>
<feature type="region of interest" description="Disordered" evidence="10">
    <location>
        <begin position="1"/>
        <end position="29"/>
    </location>
</feature>
<keyword evidence="7" id="KW-1133">Transmembrane helix</keyword>
<dbReference type="EC" id="7.1.3.1" evidence="2"/>
<dbReference type="GO" id="GO:0016020">
    <property type="term" value="C:membrane"/>
    <property type="evidence" value="ECO:0007669"/>
    <property type="project" value="InterPro"/>
</dbReference>
<evidence type="ECO:0000256" key="9">
    <source>
        <dbReference type="ARBA" id="ARBA00023136"/>
    </source>
</evidence>
<evidence type="ECO:0000256" key="7">
    <source>
        <dbReference type="ARBA" id="ARBA00022989"/>
    </source>
</evidence>
<evidence type="ECO:0000256" key="5">
    <source>
        <dbReference type="ARBA" id="ARBA00022842"/>
    </source>
</evidence>
<comment type="subcellular location">
    <subcellularLocation>
        <location evidence="1">Endomembrane system</location>
        <topology evidence="1">Multi-pass membrane protein</topology>
    </subcellularLocation>
</comment>
<keyword evidence="6" id="KW-1278">Translocase</keyword>
<gene>
    <name evidence="11" type="ORF">E3N88_35785</name>
</gene>
<keyword evidence="8" id="KW-0406">Ion transport</keyword>
<evidence type="ECO:0000256" key="6">
    <source>
        <dbReference type="ARBA" id="ARBA00022967"/>
    </source>
</evidence>
<evidence type="ECO:0000256" key="1">
    <source>
        <dbReference type="ARBA" id="ARBA00004127"/>
    </source>
</evidence>
<evidence type="ECO:0000256" key="4">
    <source>
        <dbReference type="ARBA" id="ARBA00022692"/>
    </source>
</evidence>
<dbReference type="AlphaFoldDB" id="A0A5N6M1X9"/>
<dbReference type="Pfam" id="PF03030">
    <property type="entry name" value="H_PPase"/>
    <property type="match status" value="1"/>
</dbReference>
<protein>
    <recommendedName>
        <fullName evidence="2">H(+)-exporting diphosphatase</fullName>
        <ecNumber evidence="2">7.1.3.1</ecNumber>
    </recommendedName>
</protein>
<dbReference type="GO" id="GO:0012505">
    <property type="term" value="C:endomembrane system"/>
    <property type="evidence" value="ECO:0007669"/>
    <property type="project" value="UniProtKB-SubCell"/>
</dbReference>
<dbReference type="GO" id="GO:0004427">
    <property type="term" value="F:inorganic diphosphate phosphatase activity"/>
    <property type="evidence" value="ECO:0007669"/>
    <property type="project" value="InterPro"/>
</dbReference>
<organism evidence="11 12">
    <name type="scientific">Mikania micrantha</name>
    <name type="common">bitter vine</name>
    <dbReference type="NCBI Taxonomy" id="192012"/>
    <lineage>
        <taxon>Eukaryota</taxon>
        <taxon>Viridiplantae</taxon>
        <taxon>Streptophyta</taxon>
        <taxon>Embryophyta</taxon>
        <taxon>Tracheophyta</taxon>
        <taxon>Spermatophyta</taxon>
        <taxon>Magnoliopsida</taxon>
        <taxon>eudicotyledons</taxon>
        <taxon>Gunneridae</taxon>
        <taxon>Pentapetalae</taxon>
        <taxon>asterids</taxon>
        <taxon>campanulids</taxon>
        <taxon>Asterales</taxon>
        <taxon>Asteraceae</taxon>
        <taxon>Asteroideae</taxon>
        <taxon>Heliantheae alliance</taxon>
        <taxon>Eupatorieae</taxon>
        <taxon>Mikania</taxon>
    </lineage>
</organism>
<reference evidence="11 12" key="1">
    <citation type="submission" date="2019-05" db="EMBL/GenBank/DDBJ databases">
        <title>Mikania micrantha, genome provides insights into the molecular mechanism of rapid growth.</title>
        <authorList>
            <person name="Liu B."/>
        </authorList>
    </citation>
    <scope>NUCLEOTIDE SEQUENCE [LARGE SCALE GENOMIC DNA]</scope>
    <source>
        <strain evidence="11">NLD-2019</strain>
        <tissue evidence="11">Leaf</tissue>
    </source>
</reference>
<feature type="compositionally biased region" description="Polar residues" evidence="10">
    <location>
        <begin position="1"/>
        <end position="12"/>
    </location>
</feature>
<dbReference type="EMBL" id="SZYD01000017">
    <property type="protein sequence ID" value="KAD3067905.1"/>
    <property type="molecule type" value="Genomic_DNA"/>
</dbReference>
<dbReference type="PANTHER" id="PTHR31998">
    <property type="entry name" value="K(+)-INSENSITIVE PYROPHOSPHATE-ENERGIZED PROTON PUMP"/>
    <property type="match status" value="1"/>
</dbReference>
<dbReference type="GO" id="GO:0009678">
    <property type="term" value="F:diphosphate hydrolysis-driven proton transmembrane transporter activity"/>
    <property type="evidence" value="ECO:0007669"/>
    <property type="project" value="UniProtKB-EC"/>
</dbReference>
<name>A0A5N6M1X9_9ASTR</name>
<evidence type="ECO:0000256" key="8">
    <source>
        <dbReference type="ARBA" id="ARBA00023065"/>
    </source>
</evidence>
<evidence type="ECO:0000256" key="2">
    <source>
        <dbReference type="ARBA" id="ARBA00013242"/>
    </source>
</evidence>
<evidence type="ECO:0000256" key="3">
    <source>
        <dbReference type="ARBA" id="ARBA00022448"/>
    </source>
</evidence>